<dbReference type="PANTHER" id="PTHR13604">
    <property type="entry name" value="DC12-RELATED"/>
    <property type="match status" value="1"/>
</dbReference>
<accession>A0A1E3NVI8</accession>
<reference evidence="8 9" key="1">
    <citation type="journal article" date="2016" name="Proc. Natl. Acad. Sci. U.S.A.">
        <title>Comparative genomics of biotechnologically important yeasts.</title>
        <authorList>
            <person name="Riley R."/>
            <person name="Haridas S."/>
            <person name="Wolfe K.H."/>
            <person name="Lopes M.R."/>
            <person name="Hittinger C.T."/>
            <person name="Goeker M."/>
            <person name="Salamov A.A."/>
            <person name="Wisecaver J.H."/>
            <person name="Long T.M."/>
            <person name="Calvey C.H."/>
            <person name="Aerts A.L."/>
            <person name="Barry K.W."/>
            <person name="Choi C."/>
            <person name="Clum A."/>
            <person name="Coughlan A.Y."/>
            <person name="Deshpande S."/>
            <person name="Douglass A.P."/>
            <person name="Hanson S.J."/>
            <person name="Klenk H.-P."/>
            <person name="LaButti K.M."/>
            <person name="Lapidus A."/>
            <person name="Lindquist E.A."/>
            <person name="Lipzen A.M."/>
            <person name="Meier-Kolthoff J.P."/>
            <person name="Ohm R.A."/>
            <person name="Otillar R.P."/>
            <person name="Pangilinan J.L."/>
            <person name="Peng Y."/>
            <person name="Rokas A."/>
            <person name="Rosa C.A."/>
            <person name="Scheuner C."/>
            <person name="Sibirny A.A."/>
            <person name="Slot J.C."/>
            <person name="Stielow J.B."/>
            <person name="Sun H."/>
            <person name="Kurtzman C.P."/>
            <person name="Blackwell M."/>
            <person name="Grigoriev I.V."/>
            <person name="Jeffries T.W."/>
        </authorList>
    </citation>
    <scope>NUCLEOTIDE SEQUENCE [LARGE SCALE GENOMIC DNA]</scope>
    <source>
        <strain evidence="9">ATCC 58044 / CBS 1984 / NCYC 433 / NRRL Y-366-8</strain>
    </source>
</reference>
<evidence type="ECO:0008006" key="10">
    <source>
        <dbReference type="Google" id="ProtNLM"/>
    </source>
</evidence>
<sequence>NAIEEFNLKVTDVVDKDKQNPSYNVCPTRFAPTYRTNKDNQAIVQYMSWGLIPFWTKKKADANQYKTFNARKESVINGQRLWTPVRKHHRCAVPIEGYYEWQHKKVGQTKKVDKIPYFLKRKDGKLMFLAGLYDTVDFEDTEGSFDSFTIITGPAPKQTKWLHERMPIVLTPGTKEWDAWLDNETEWNDTLADSLAEYAKDDLEWYEVTKDVGKVTNEGEYLIKPLKKGGIGDFFGK</sequence>
<evidence type="ECO:0000256" key="7">
    <source>
        <dbReference type="ARBA" id="ARBA00023239"/>
    </source>
</evidence>
<dbReference type="GO" id="GO:0008233">
    <property type="term" value="F:peptidase activity"/>
    <property type="evidence" value="ECO:0007669"/>
    <property type="project" value="UniProtKB-KW"/>
</dbReference>
<comment type="similarity">
    <text evidence="1">Belongs to the SOS response-associated peptidase family.</text>
</comment>
<dbReference type="SUPFAM" id="SSF143081">
    <property type="entry name" value="BB1717-like"/>
    <property type="match status" value="1"/>
</dbReference>
<feature type="non-terminal residue" evidence="8">
    <location>
        <position position="1"/>
    </location>
</feature>
<dbReference type="Gene3D" id="3.90.1680.10">
    <property type="entry name" value="SOS response associated peptidase-like"/>
    <property type="match status" value="1"/>
</dbReference>
<dbReference type="GO" id="GO:0003697">
    <property type="term" value="F:single-stranded DNA binding"/>
    <property type="evidence" value="ECO:0007669"/>
    <property type="project" value="InterPro"/>
</dbReference>
<dbReference type="EMBL" id="KV454214">
    <property type="protein sequence ID" value="ODQ57219.1"/>
    <property type="molecule type" value="Genomic_DNA"/>
</dbReference>
<evidence type="ECO:0000256" key="1">
    <source>
        <dbReference type="ARBA" id="ARBA00008136"/>
    </source>
</evidence>
<dbReference type="PANTHER" id="PTHR13604:SF0">
    <property type="entry name" value="ABASIC SITE PROCESSING PROTEIN HMCES"/>
    <property type="match status" value="1"/>
</dbReference>
<keyword evidence="3" id="KW-0227">DNA damage</keyword>
<dbReference type="GeneID" id="30198212"/>
<dbReference type="GO" id="GO:0006508">
    <property type="term" value="P:proteolysis"/>
    <property type="evidence" value="ECO:0007669"/>
    <property type="project" value="UniProtKB-KW"/>
</dbReference>
<dbReference type="InterPro" id="IPR003738">
    <property type="entry name" value="SRAP"/>
</dbReference>
<proteinExistence type="inferred from homology"/>
<gene>
    <name evidence="8" type="ORF">WICANDRAFT_22917</name>
</gene>
<dbReference type="GO" id="GO:0106300">
    <property type="term" value="P:protein-DNA covalent cross-linking repair"/>
    <property type="evidence" value="ECO:0007669"/>
    <property type="project" value="InterPro"/>
</dbReference>
<keyword evidence="4" id="KW-0378">Hydrolase</keyword>
<name>A0A1E3NVI8_WICAA</name>
<dbReference type="OrthoDB" id="2111841at2759"/>
<keyword evidence="6" id="KW-0238">DNA-binding</keyword>
<dbReference type="RefSeq" id="XP_019036426.1">
    <property type="nucleotide sequence ID" value="XM_019180966.1"/>
</dbReference>
<keyword evidence="5" id="KW-0190">Covalent protein-DNA linkage</keyword>
<evidence type="ECO:0000256" key="3">
    <source>
        <dbReference type="ARBA" id="ARBA00022763"/>
    </source>
</evidence>
<organism evidence="8 9">
    <name type="scientific">Wickerhamomyces anomalus (strain ATCC 58044 / CBS 1984 / NCYC 433 / NRRL Y-366-8)</name>
    <name type="common">Yeast</name>
    <name type="synonym">Hansenula anomala</name>
    <dbReference type="NCBI Taxonomy" id="683960"/>
    <lineage>
        <taxon>Eukaryota</taxon>
        <taxon>Fungi</taxon>
        <taxon>Dikarya</taxon>
        <taxon>Ascomycota</taxon>
        <taxon>Saccharomycotina</taxon>
        <taxon>Saccharomycetes</taxon>
        <taxon>Phaffomycetales</taxon>
        <taxon>Wickerhamomycetaceae</taxon>
        <taxon>Wickerhamomyces</taxon>
    </lineage>
</organism>
<evidence type="ECO:0000313" key="8">
    <source>
        <dbReference type="EMBL" id="ODQ57219.1"/>
    </source>
</evidence>
<dbReference type="Pfam" id="PF02586">
    <property type="entry name" value="SRAP"/>
    <property type="match status" value="1"/>
</dbReference>
<keyword evidence="9" id="KW-1185">Reference proteome</keyword>
<dbReference type="Proteomes" id="UP000094112">
    <property type="component" value="Unassembled WGS sequence"/>
</dbReference>
<evidence type="ECO:0000256" key="6">
    <source>
        <dbReference type="ARBA" id="ARBA00023125"/>
    </source>
</evidence>
<evidence type="ECO:0000256" key="5">
    <source>
        <dbReference type="ARBA" id="ARBA00023124"/>
    </source>
</evidence>
<keyword evidence="7" id="KW-0456">Lyase</keyword>
<evidence type="ECO:0000256" key="2">
    <source>
        <dbReference type="ARBA" id="ARBA00022670"/>
    </source>
</evidence>
<evidence type="ECO:0000256" key="4">
    <source>
        <dbReference type="ARBA" id="ARBA00022801"/>
    </source>
</evidence>
<dbReference type="STRING" id="683960.A0A1E3NVI8"/>
<dbReference type="InterPro" id="IPR036590">
    <property type="entry name" value="SRAP-like"/>
</dbReference>
<dbReference type="AlphaFoldDB" id="A0A1E3NVI8"/>
<feature type="non-terminal residue" evidence="8">
    <location>
        <position position="237"/>
    </location>
</feature>
<keyword evidence="2" id="KW-0645">Protease</keyword>
<dbReference type="GO" id="GO:0016829">
    <property type="term" value="F:lyase activity"/>
    <property type="evidence" value="ECO:0007669"/>
    <property type="project" value="UniProtKB-KW"/>
</dbReference>
<protein>
    <recommendedName>
        <fullName evidence="10">Abasic site processing protein</fullName>
    </recommendedName>
</protein>
<evidence type="ECO:0000313" key="9">
    <source>
        <dbReference type="Proteomes" id="UP000094112"/>
    </source>
</evidence>